<feature type="domain" description="Major facilitator superfamily (MFS) profile" evidence="5">
    <location>
        <begin position="1"/>
        <end position="379"/>
    </location>
</feature>
<proteinExistence type="predicted"/>
<feature type="transmembrane region" description="Helical" evidence="4">
    <location>
        <begin position="99"/>
        <end position="117"/>
    </location>
</feature>
<keyword evidence="1 4" id="KW-0812">Transmembrane</keyword>
<dbReference type="OrthoDB" id="9797524at2"/>
<feature type="transmembrane region" description="Helical" evidence="4">
    <location>
        <begin position="321"/>
        <end position="343"/>
    </location>
</feature>
<dbReference type="GO" id="GO:0022857">
    <property type="term" value="F:transmembrane transporter activity"/>
    <property type="evidence" value="ECO:0007669"/>
    <property type="project" value="InterPro"/>
</dbReference>
<keyword evidence="2 4" id="KW-1133">Transmembrane helix</keyword>
<dbReference type="AlphaFoldDB" id="F8L548"/>
<feature type="transmembrane region" description="Helical" evidence="4">
    <location>
        <begin position="355"/>
        <end position="375"/>
    </location>
</feature>
<accession>F8L548</accession>
<sequence length="408" mass="44754">MSLLRLIFTFSAPLSAVILMIFGSAFYTTFLSIFLESTGYSKEKIGIIQSAFFLGMFLGAFQMEKLIKRVGHIQALAVFGSLAASSTLLQGLIQTLPAWIILRFLFGLSLSALYIVIESWMLNHSTPKTRGVILSLYMISLYAAQSASQQMLSYIDIQSMTPFIITALFTALSIIPVGLSTTKLTLPSTHESIRFFQIIKASPFGVFGCIVSGLILSTLYSFLPLFSESKQISSANLMSITIAGGVLLQWPIGKLSDRFERRRTLLIVVAIAFVLSLLLYVYKQAPVEGILVIAFLIGGFVFTLYPLSITQVCDNIDHSHITTATAFLLIAYGLGSVIGPITSALTIKFLGIESIFLYFTALLGLLGLIGIYVTIRRPIVPLKEQTDFLPLLNGTPVAYEMDPRSEQS</sequence>
<dbReference type="Gene3D" id="1.20.1250.20">
    <property type="entry name" value="MFS general substrate transporter like domains"/>
    <property type="match status" value="2"/>
</dbReference>
<keyword evidence="3 4" id="KW-0472">Membrane</keyword>
<feature type="transmembrane region" description="Helical" evidence="4">
    <location>
        <begin position="235"/>
        <end position="252"/>
    </location>
</feature>
<dbReference type="InterPro" id="IPR011701">
    <property type="entry name" value="MFS"/>
</dbReference>
<dbReference type="KEGG" id="sng:SNE_A00510"/>
<feature type="transmembrane region" description="Helical" evidence="4">
    <location>
        <begin position="12"/>
        <end position="33"/>
    </location>
</feature>
<dbReference type="InterPro" id="IPR036259">
    <property type="entry name" value="MFS_trans_sf"/>
</dbReference>
<dbReference type="CDD" id="cd17477">
    <property type="entry name" value="MFS_YcaD_like"/>
    <property type="match status" value="1"/>
</dbReference>
<feature type="transmembrane region" description="Helical" evidence="4">
    <location>
        <begin position="129"/>
        <end position="148"/>
    </location>
</feature>
<dbReference type="Proteomes" id="UP000000496">
    <property type="component" value="Chromosome gsn.131"/>
</dbReference>
<dbReference type="HOGENOM" id="CLU_035018_1_2_0"/>
<evidence type="ECO:0000256" key="3">
    <source>
        <dbReference type="ARBA" id="ARBA00023136"/>
    </source>
</evidence>
<dbReference type="InterPro" id="IPR020846">
    <property type="entry name" value="MFS_dom"/>
</dbReference>
<dbReference type="SUPFAM" id="SSF103473">
    <property type="entry name" value="MFS general substrate transporter"/>
    <property type="match status" value="1"/>
</dbReference>
<feature type="transmembrane region" description="Helical" evidence="4">
    <location>
        <begin position="264"/>
        <end position="283"/>
    </location>
</feature>
<organism evidence="6 7">
    <name type="scientific">Simkania negevensis (strain ATCC VR-1471 / DSM 27360 / Z)</name>
    <dbReference type="NCBI Taxonomy" id="331113"/>
    <lineage>
        <taxon>Bacteria</taxon>
        <taxon>Pseudomonadati</taxon>
        <taxon>Chlamydiota</taxon>
        <taxon>Chlamydiia</taxon>
        <taxon>Parachlamydiales</taxon>
        <taxon>Simkaniaceae</taxon>
        <taxon>Simkania</taxon>
    </lineage>
</organism>
<gene>
    <name evidence="6" type="ordered locus">SNE_A00510</name>
</gene>
<evidence type="ECO:0000259" key="5">
    <source>
        <dbReference type="PROSITE" id="PS50850"/>
    </source>
</evidence>
<evidence type="ECO:0000256" key="1">
    <source>
        <dbReference type="ARBA" id="ARBA00022692"/>
    </source>
</evidence>
<protein>
    <submittedName>
        <fullName evidence="6">Putative permease, major facilitator superfamily</fullName>
    </submittedName>
</protein>
<evidence type="ECO:0000256" key="2">
    <source>
        <dbReference type="ARBA" id="ARBA00022989"/>
    </source>
</evidence>
<dbReference type="EMBL" id="FR872582">
    <property type="protein sequence ID" value="CCB87929.1"/>
    <property type="molecule type" value="Genomic_DNA"/>
</dbReference>
<feature type="transmembrane region" description="Helical" evidence="4">
    <location>
        <begin position="45"/>
        <end position="61"/>
    </location>
</feature>
<reference evidence="6 7" key="2">
    <citation type="journal article" date="2011" name="Mol. Biol. Evol.">
        <title>Unity in variety--the pan-genome of the Chlamydiae.</title>
        <authorList>
            <person name="Collingro A."/>
            <person name="Tischler P."/>
            <person name="Weinmaier T."/>
            <person name="Penz T."/>
            <person name="Heinz E."/>
            <person name="Brunham R.C."/>
            <person name="Read T.D."/>
            <person name="Bavoil P.M."/>
            <person name="Sachse K."/>
            <person name="Kahane S."/>
            <person name="Friedman M.G."/>
            <person name="Rattei T."/>
            <person name="Myers G.S."/>
            <person name="Horn M."/>
        </authorList>
    </citation>
    <scope>NUCLEOTIDE SEQUENCE [LARGE SCALE GENOMIC DNA]</scope>
    <source>
        <strain evidence="7">ATCC VR-1471 / Z</strain>
    </source>
</reference>
<dbReference type="InterPro" id="IPR047200">
    <property type="entry name" value="MFS_YcaD-like"/>
</dbReference>
<feature type="transmembrane region" description="Helical" evidence="4">
    <location>
        <begin position="289"/>
        <end position="309"/>
    </location>
</feature>
<feature type="transmembrane region" description="Helical" evidence="4">
    <location>
        <begin position="201"/>
        <end position="223"/>
    </location>
</feature>
<keyword evidence="7" id="KW-1185">Reference proteome</keyword>
<evidence type="ECO:0000313" key="6">
    <source>
        <dbReference type="EMBL" id="CCB87929.1"/>
    </source>
</evidence>
<reference key="1">
    <citation type="journal article" date="2011" name="Mol. Biol. Evol.">
        <title>Unity in variety -- the pan-genome of the Chlamydiae.</title>
        <authorList>
            <person name="Collingro A."/>
            <person name="Tischler P."/>
            <person name="Weinmaier T."/>
            <person name="Penz T."/>
            <person name="Heinz E."/>
            <person name="Brunham R.C."/>
            <person name="Read T.D."/>
            <person name="Bavoil P.M."/>
            <person name="Sachse K."/>
            <person name="Kahane S."/>
            <person name="Friedman M.G."/>
            <person name="Rattei T."/>
            <person name="Myers G.S.A."/>
            <person name="Horn M."/>
        </authorList>
    </citation>
    <scope>NUCLEOTIDE SEQUENCE</scope>
    <source>
        <strain>Z</strain>
    </source>
</reference>
<dbReference type="PROSITE" id="PS50850">
    <property type="entry name" value="MFS"/>
    <property type="match status" value="1"/>
</dbReference>
<feature type="transmembrane region" description="Helical" evidence="4">
    <location>
        <begin position="160"/>
        <end position="180"/>
    </location>
</feature>
<dbReference type="PANTHER" id="PTHR23521:SF3">
    <property type="entry name" value="MFS TRANSPORTER"/>
    <property type="match status" value="1"/>
</dbReference>
<evidence type="ECO:0000256" key="4">
    <source>
        <dbReference type="SAM" id="Phobius"/>
    </source>
</evidence>
<evidence type="ECO:0000313" key="7">
    <source>
        <dbReference type="Proteomes" id="UP000000496"/>
    </source>
</evidence>
<dbReference type="RefSeq" id="WP_013942396.1">
    <property type="nucleotide sequence ID" value="NC_015713.1"/>
</dbReference>
<feature type="transmembrane region" description="Helical" evidence="4">
    <location>
        <begin position="73"/>
        <end position="93"/>
    </location>
</feature>
<dbReference type="eggNOG" id="COG2271">
    <property type="taxonomic scope" value="Bacteria"/>
</dbReference>
<dbReference type="GO" id="GO:0005886">
    <property type="term" value="C:plasma membrane"/>
    <property type="evidence" value="ECO:0007669"/>
    <property type="project" value="TreeGrafter"/>
</dbReference>
<dbReference type="STRING" id="331113.SNE_A00510"/>
<dbReference type="PANTHER" id="PTHR23521">
    <property type="entry name" value="TRANSPORTER MFS SUPERFAMILY"/>
    <property type="match status" value="1"/>
</dbReference>
<name>F8L548_SIMNZ</name>
<dbReference type="Pfam" id="PF07690">
    <property type="entry name" value="MFS_1"/>
    <property type="match status" value="1"/>
</dbReference>